<keyword evidence="5" id="KW-0949">S-adenosyl-L-methionine</keyword>
<keyword evidence="3" id="KW-0489">Methyltransferase</keyword>
<keyword evidence="12" id="KW-1185">Reference proteome</keyword>
<evidence type="ECO:0000313" key="11">
    <source>
        <dbReference type="EMBL" id="KAG5992465.1"/>
    </source>
</evidence>
<dbReference type="GO" id="GO:0008168">
    <property type="term" value="F:methyltransferase activity"/>
    <property type="evidence" value="ECO:0007669"/>
    <property type="project" value="UniProtKB-KW"/>
</dbReference>
<dbReference type="Gene3D" id="3.30.1960.10">
    <property type="entry name" value="tRNA wybutosine-synthesizing-like"/>
    <property type="match status" value="1"/>
</dbReference>
<evidence type="ECO:0000256" key="9">
    <source>
        <dbReference type="SAM" id="MobiDB-lite"/>
    </source>
</evidence>
<organism evidence="11 12">
    <name type="scientific">Claviceps pusilla</name>
    <dbReference type="NCBI Taxonomy" id="123648"/>
    <lineage>
        <taxon>Eukaryota</taxon>
        <taxon>Fungi</taxon>
        <taxon>Dikarya</taxon>
        <taxon>Ascomycota</taxon>
        <taxon>Pezizomycotina</taxon>
        <taxon>Sordariomycetes</taxon>
        <taxon>Hypocreomycetidae</taxon>
        <taxon>Hypocreales</taxon>
        <taxon>Clavicipitaceae</taxon>
        <taxon>Claviceps</taxon>
    </lineage>
</organism>
<evidence type="ECO:0000256" key="5">
    <source>
        <dbReference type="ARBA" id="ARBA00022691"/>
    </source>
</evidence>
<evidence type="ECO:0000313" key="12">
    <source>
        <dbReference type="Proteomes" id="UP000748025"/>
    </source>
</evidence>
<feature type="compositionally biased region" description="Acidic residues" evidence="9">
    <location>
        <begin position="319"/>
        <end position="333"/>
    </location>
</feature>
<dbReference type="InterPro" id="IPR036602">
    <property type="entry name" value="tRNA_yW-synthesising-like_sf"/>
</dbReference>
<name>A0A9P7SV60_9HYPO</name>
<evidence type="ECO:0000259" key="10">
    <source>
        <dbReference type="Pfam" id="PF02676"/>
    </source>
</evidence>
<evidence type="ECO:0000256" key="4">
    <source>
        <dbReference type="ARBA" id="ARBA00022679"/>
    </source>
</evidence>
<evidence type="ECO:0000256" key="6">
    <source>
        <dbReference type="ARBA" id="ARBA00022694"/>
    </source>
</evidence>
<accession>A0A9P7SV60</accession>
<reference evidence="11" key="1">
    <citation type="journal article" date="2020" name="bioRxiv">
        <title>Whole genome comparisons of ergot fungi reveals the divergence and evolution of species within the genus Claviceps are the result of varying mechanisms driving genome evolution and host range expansion.</title>
        <authorList>
            <person name="Wyka S.A."/>
            <person name="Mondo S.J."/>
            <person name="Liu M."/>
            <person name="Dettman J."/>
            <person name="Nalam V."/>
            <person name="Broders K.D."/>
        </authorList>
    </citation>
    <scope>NUCLEOTIDE SEQUENCE</scope>
    <source>
        <strain evidence="11">CCC 602</strain>
    </source>
</reference>
<feature type="compositionally biased region" description="Basic and acidic residues" evidence="9">
    <location>
        <begin position="276"/>
        <end position="318"/>
    </location>
</feature>
<evidence type="ECO:0000256" key="7">
    <source>
        <dbReference type="ARBA" id="ARBA00030554"/>
    </source>
</evidence>
<gene>
    <name evidence="11" type="ORF">E4U43_003759</name>
</gene>
<dbReference type="AlphaFoldDB" id="A0A9P7SV60"/>
<comment type="catalytic activity">
    <reaction evidence="8">
        <text>4-demethyl-7-[(3S)-3-amino-3-carboxypropyl]wyosine(37) in tRNA(Phe) + S-adenosyl-L-methionine = 7-[(3S)-3-amino-3-carboxypropyl]wyosine(37) in tRNA(Phe) + S-adenosyl-L-homocysteine + H(+)</text>
        <dbReference type="Rhea" id="RHEA:36635"/>
        <dbReference type="Rhea" id="RHEA-COMP:10378"/>
        <dbReference type="Rhea" id="RHEA-COMP:10379"/>
        <dbReference type="ChEBI" id="CHEBI:15378"/>
        <dbReference type="ChEBI" id="CHEBI:57856"/>
        <dbReference type="ChEBI" id="CHEBI:59789"/>
        <dbReference type="ChEBI" id="CHEBI:73543"/>
        <dbReference type="ChEBI" id="CHEBI:73550"/>
        <dbReference type="EC" id="2.1.1.282"/>
    </reaction>
</comment>
<comment type="similarity">
    <text evidence="1">Belongs to the TYW3 family.</text>
</comment>
<dbReference type="OrthoDB" id="263283at2759"/>
<dbReference type="EMBL" id="SRPW01002493">
    <property type="protein sequence ID" value="KAG5992465.1"/>
    <property type="molecule type" value="Genomic_DNA"/>
</dbReference>
<dbReference type="InterPro" id="IPR003827">
    <property type="entry name" value="tRNA_yW-synthesising"/>
</dbReference>
<evidence type="ECO:0000256" key="2">
    <source>
        <dbReference type="ARBA" id="ARBA00012750"/>
    </source>
</evidence>
<keyword evidence="4" id="KW-0808">Transferase</keyword>
<dbReference type="EC" id="2.1.1.282" evidence="2"/>
<evidence type="ECO:0000256" key="1">
    <source>
        <dbReference type="ARBA" id="ARBA00008569"/>
    </source>
</evidence>
<dbReference type="GO" id="GO:0032259">
    <property type="term" value="P:methylation"/>
    <property type="evidence" value="ECO:0007669"/>
    <property type="project" value="UniProtKB-KW"/>
</dbReference>
<sequence>MQHRARDPFPTPSAGFAAKKSKILHQLAVPEDEYTDASPKGTIDTGIRDLIDEINATEGFVTTSSCAGRVSVFLEGRKVAGAADHGDAEGVAASRAQSQVARVGGKGAGGTWLFVSHDVVEGEEWAARLAFGGEEAGGEGEEEDEGEDGGELEGRRLIHFKFEPMILHVLTASPSHAQALLQAALQAGFRESGALNIVPQADLSTTPMVAIRSMGLSFESLIGYEANGSRYPLVKGPYLQTLMAIARERFAENAKRIARFRDGFGAMVLAAPKGRINPDGKQWEDGAARRERMRQEGQRRREALQEAEKGGSVKKEEGTKEEEWEEELFNLDL</sequence>
<dbReference type="Pfam" id="PF02676">
    <property type="entry name" value="TYW3"/>
    <property type="match status" value="1"/>
</dbReference>
<proteinExistence type="inferred from homology"/>
<dbReference type="GO" id="GO:0008033">
    <property type="term" value="P:tRNA processing"/>
    <property type="evidence" value="ECO:0007669"/>
    <property type="project" value="UniProtKB-KW"/>
</dbReference>
<comment type="caution">
    <text evidence="11">The sequence shown here is derived from an EMBL/GenBank/DDBJ whole genome shotgun (WGS) entry which is preliminary data.</text>
</comment>
<keyword evidence="6" id="KW-0819">tRNA processing</keyword>
<feature type="domain" description="tRNA wybutosine-synthesizing protein" evidence="10">
    <location>
        <begin position="19"/>
        <end position="264"/>
    </location>
</feature>
<dbReference type="PANTHER" id="PTHR48418">
    <property type="entry name" value="TRNA WYBUTOSINE-SYNTHESIZING PROTEIN 3"/>
    <property type="match status" value="1"/>
</dbReference>
<protein>
    <recommendedName>
        <fullName evidence="2">tRNA(Phe) 7-[(3-amino-3-carboxypropyl)-4-demethylwyosine(37)-N(4)]-methyltransferase</fullName>
        <ecNumber evidence="2">2.1.1.282</ecNumber>
    </recommendedName>
    <alternativeName>
        <fullName evidence="7">tRNA(Phe) 7-((3-amino-3-carboxypropyl)-4-demethylwyosine(37)-N(4))-methyltransferase</fullName>
    </alternativeName>
</protein>
<dbReference type="PANTHER" id="PTHR48418:SF1">
    <property type="entry name" value="TRNA WYBUTOSINE-SYNTHESIZING PROTEIN 3"/>
    <property type="match status" value="1"/>
</dbReference>
<dbReference type="Proteomes" id="UP000748025">
    <property type="component" value="Unassembled WGS sequence"/>
</dbReference>
<evidence type="ECO:0000256" key="3">
    <source>
        <dbReference type="ARBA" id="ARBA00022603"/>
    </source>
</evidence>
<feature type="region of interest" description="Disordered" evidence="9">
    <location>
        <begin position="275"/>
        <end position="333"/>
    </location>
</feature>
<evidence type="ECO:0000256" key="8">
    <source>
        <dbReference type="ARBA" id="ARBA00049202"/>
    </source>
</evidence>
<dbReference type="SUPFAM" id="SSF111278">
    <property type="entry name" value="SSo0622-like"/>
    <property type="match status" value="1"/>
</dbReference>